<feature type="chain" id="PRO_5005894179" evidence="3">
    <location>
        <begin position="21"/>
        <end position="216"/>
    </location>
</feature>
<keyword evidence="2 3" id="KW-0732">Signal</keyword>
<comment type="similarity">
    <text evidence="1">Belongs to the glycosyl hydrolase 25 family.</text>
</comment>
<evidence type="ECO:0000256" key="1">
    <source>
        <dbReference type="ARBA" id="ARBA00010646"/>
    </source>
</evidence>
<organism evidence="4 5">
    <name type="scientific">Strongyloides papillosus</name>
    <name type="common">Intestinal threadworm</name>
    <dbReference type="NCBI Taxonomy" id="174720"/>
    <lineage>
        <taxon>Eukaryota</taxon>
        <taxon>Metazoa</taxon>
        <taxon>Ecdysozoa</taxon>
        <taxon>Nematoda</taxon>
        <taxon>Chromadorea</taxon>
        <taxon>Rhabditida</taxon>
        <taxon>Tylenchina</taxon>
        <taxon>Panagrolaimomorpha</taxon>
        <taxon>Strongyloidoidea</taxon>
        <taxon>Strongyloididae</taxon>
        <taxon>Strongyloides</taxon>
    </lineage>
</organism>
<evidence type="ECO:0000313" key="5">
    <source>
        <dbReference type="WBParaSite" id="SPAL_0000469500.1"/>
    </source>
</evidence>
<evidence type="ECO:0000256" key="2">
    <source>
        <dbReference type="ARBA" id="ARBA00022729"/>
    </source>
</evidence>
<dbReference type="GO" id="GO:0016998">
    <property type="term" value="P:cell wall macromolecule catabolic process"/>
    <property type="evidence" value="ECO:0007669"/>
    <property type="project" value="InterPro"/>
</dbReference>
<dbReference type="AlphaFoldDB" id="A0A0N5BFC8"/>
<sequence>MKYFQFFILTVFSFFQYGHSTIGFDAIGSISTSTMKCIKESGYEFFIGRIWRSMGAHDSEGIQNIKNAHEAGYKYVDGYLFPCTTSKCSSAKTQVKEAHKALTAAGAKIGTLWMDIERYEWPSDKAHNKQFILDLVSEAEALGYTVGIYSSYYSWDAIVGAEWNGGLNRLPLWWPDYDNKKSFDNFKEFGGFKPSIKQYAGDKDGPCGVNMDLSWY</sequence>
<name>A0A0N5BFC8_STREA</name>
<dbReference type="GO" id="GO:0045087">
    <property type="term" value="P:innate immune response"/>
    <property type="evidence" value="ECO:0007669"/>
    <property type="project" value="TreeGrafter"/>
</dbReference>
<feature type="signal peptide" evidence="3">
    <location>
        <begin position="1"/>
        <end position="20"/>
    </location>
</feature>
<dbReference type="SUPFAM" id="SSF51445">
    <property type="entry name" value="(Trans)glycosidases"/>
    <property type="match status" value="1"/>
</dbReference>
<dbReference type="Gene3D" id="3.20.20.80">
    <property type="entry name" value="Glycosidases"/>
    <property type="match status" value="1"/>
</dbReference>
<dbReference type="InterPro" id="IPR017853">
    <property type="entry name" value="GH"/>
</dbReference>
<dbReference type="GO" id="GO:0003796">
    <property type="term" value="F:lysozyme activity"/>
    <property type="evidence" value="ECO:0007669"/>
    <property type="project" value="InterPro"/>
</dbReference>
<dbReference type="PANTHER" id="PTHR23208:SF36">
    <property type="entry name" value="LYSOZYME-RELATED"/>
    <property type="match status" value="1"/>
</dbReference>
<accession>A0A0N5BFC8</accession>
<protein>
    <submittedName>
        <fullName evidence="5">Glycosyl hydrolase family 25</fullName>
    </submittedName>
</protein>
<dbReference type="CDD" id="cd06416">
    <property type="entry name" value="GH25_Lys1-like"/>
    <property type="match status" value="1"/>
</dbReference>
<dbReference type="WBParaSite" id="SPAL_0000469500.1">
    <property type="protein sequence ID" value="SPAL_0000469500.1"/>
    <property type="gene ID" value="SPAL_0000469500"/>
</dbReference>
<dbReference type="PANTHER" id="PTHR23208">
    <property type="entry name" value="LYSOZYME PROTEIN"/>
    <property type="match status" value="1"/>
</dbReference>
<dbReference type="GO" id="GO:0009253">
    <property type="term" value="P:peptidoglycan catabolic process"/>
    <property type="evidence" value="ECO:0007669"/>
    <property type="project" value="InterPro"/>
</dbReference>
<evidence type="ECO:0000313" key="4">
    <source>
        <dbReference type="Proteomes" id="UP000046392"/>
    </source>
</evidence>
<evidence type="ECO:0000256" key="3">
    <source>
        <dbReference type="SAM" id="SignalP"/>
    </source>
</evidence>
<dbReference type="STRING" id="174720.A0A0N5BFC8"/>
<dbReference type="Proteomes" id="UP000046392">
    <property type="component" value="Unplaced"/>
</dbReference>
<reference evidence="5" key="1">
    <citation type="submission" date="2017-02" db="UniProtKB">
        <authorList>
            <consortium name="WormBaseParasite"/>
        </authorList>
    </citation>
    <scope>IDENTIFICATION</scope>
</reference>
<keyword evidence="4" id="KW-1185">Reference proteome</keyword>
<dbReference type="InterPro" id="IPR051595">
    <property type="entry name" value="GH25_Enzymes"/>
</dbReference>
<dbReference type="PROSITE" id="PS51904">
    <property type="entry name" value="GLYCOSYL_HYDROL_F25_2"/>
    <property type="match status" value="1"/>
</dbReference>
<proteinExistence type="inferred from homology"/>
<dbReference type="InterPro" id="IPR002053">
    <property type="entry name" value="Glyco_hydro_25"/>
</dbReference>
<dbReference type="GO" id="GO:0007165">
    <property type="term" value="P:signal transduction"/>
    <property type="evidence" value="ECO:0007669"/>
    <property type="project" value="TreeGrafter"/>
</dbReference>